<feature type="transmembrane region" description="Helical" evidence="14">
    <location>
        <begin position="25"/>
        <end position="46"/>
    </location>
</feature>
<evidence type="ECO:0000256" key="6">
    <source>
        <dbReference type="ARBA" id="ARBA00022882"/>
    </source>
</evidence>
<evidence type="ECO:0000256" key="4">
    <source>
        <dbReference type="ARBA" id="ARBA00022475"/>
    </source>
</evidence>
<sequence>MEYGEEISHKSWKDKLGSILHNKPFHAFVVILIVLDAIIVLMLLLVDLDVIPVPGETEEAKAKNHKNVENGLHYFGFSLICLFVIEIVLRIIVDGVEFFKDKLNVFDAVIVLLSFVLDLALTFAPVSRAVRDVVILMILLRLWRFFKLICAVNICVRKDVKEELEKERKARRKAEEERDHYKEVLQKIQNDS</sequence>
<keyword evidence="17" id="KW-1185">Reference proteome</keyword>
<feature type="coiled-coil region" evidence="13">
    <location>
        <begin position="157"/>
        <end position="191"/>
    </location>
</feature>
<dbReference type="GO" id="GO:0030171">
    <property type="term" value="F:voltage-gated proton channel activity"/>
    <property type="evidence" value="ECO:0007669"/>
    <property type="project" value="InterPro"/>
</dbReference>
<keyword evidence="3" id="KW-0813">Transport</keyword>
<dbReference type="AlphaFoldDB" id="A0A6J8F3T3"/>
<reference evidence="16 17" key="1">
    <citation type="submission" date="2020-06" db="EMBL/GenBank/DDBJ databases">
        <authorList>
            <person name="Li R."/>
            <person name="Bekaert M."/>
        </authorList>
    </citation>
    <scope>NUCLEOTIDE SEQUENCE [LARGE SCALE GENOMIC DNA]</scope>
    <source>
        <strain evidence="17">wild</strain>
    </source>
</reference>
<keyword evidence="5 14" id="KW-0812">Transmembrane</keyword>
<evidence type="ECO:0000259" key="15">
    <source>
        <dbReference type="Pfam" id="PF00520"/>
    </source>
</evidence>
<dbReference type="SUPFAM" id="SSF81324">
    <property type="entry name" value="Voltage-gated potassium channels"/>
    <property type="match status" value="1"/>
</dbReference>
<evidence type="ECO:0000256" key="13">
    <source>
        <dbReference type="SAM" id="Coils"/>
    </source>
</evidence>
<dbReference type="GO" id="GO:0005886">
    <property type="term" value="C:plasma membrane"/>
    <property type="evidence" value="ECO:0007669"/>
    <property type="project" value="UniProtKB-SubCell"/>
</dbReference>
<dbReference type="PANTHER" id="PTHR46480">
    <property type="entry name" value="F20B24.22"/>
    <property type="match status" value="1"/>
</dbReference>
<accession>A0A6J8F3T3</accession>
<keyword evidence="6" id="KW-0851">Voltage-gated channel</keyword>
<evidence type="ECO:0000256" key="8">
    <source>
        <dbReference type="ARBA" id="ARBA00023054"/>
    </source>
</evidence>
<gene>
    <name evidence="16" type="ORF">MCOR_58090</name>
</gene>
<dbReference type="InterPro" id="IPR031846">
    <property type="entry name" value="Hvcn1"/>
</dbReference>
<organism evidence="16 17">
    <name type="scientific">Mytilus coruscus</name>
    <name type="common">Sea mussel</name>
    <dbReference type="NCBI Taxonomy" id="42192"/>
    <lineage>
        <taxon>Eukaryota</taxon>
        <taxon>Metazoa</taxon>
        <taxon>Spiralia</taxon>
        <taxon>Lophotrochozoa</taxon>
        <taxon>Mollusca</taxon>
        <taxon>Bivalvia</taxon>
        <taxon>Autobranchia</taxon>
        <taxon>Pteriomorphia</taxon>
        <taxon>Mytilida</taxon>
        <taxon>Mytiloidea</taxon>
        <taxon>Mytilidae</taxon>
        <taxon>Mytilinae</taxon>
        <taxon>Mytilus</taxon>
    </lineage>
</organism>
<keyword evidence="4" id="KW-1003">Cell membrane</keyword>
<feature type="transmembrane region" description="Helical" evidence="14">
    <location>
        <begin position="72"/>
        <end position="93"/>
    </location>
</feature>
<dbReference type="PANTHER" id="PTHR46480:SF1">
    <property type="entry name" value="VOLTAGE-GATED HYDROGEN CHANNEL 1"/>
    <property type="match status" value="1"/>
</dbReference>
<evidence type="ECO:0000256" key="12">
    <source>
        <dbReference type="ARBA" id="ARBA00031989"/>
    </source>
</evidence>
<keyword evidence="7 14" id="KW-1133">Transmembrane helix</keyword>
<dbReference type="GO" id="GO:0034702">
    <property type="term" value="C:monoatomic ion channel complex"/>
    <property type="evidence" value="ECO:0007669"/>
    <property type="project" value="UniProtKB-KW"/>
</dbReference>
<evidence type="ECO:0000256" key="9">
    <source>
        <dbReference type="ARBA" id="ARBA00023065"/>
    </source>
</evidence>
<keyword evidence="8 13" id="KW-0175">Coiled coil</keyword>
<dbReference type="EMBL" id="CACVKT020010428">
    <property type="protein sequence ID" value="CAC5426376.1"/>
    <property type="molecule type" value="Genomic_DNA"/>
</dbReference>
<dbReference type="Gene3D" id="1.20.120.350">
    <property type="entry name" value="Voltage-gated potassium channels. Chain C"/>
    <property type="match status" value="1"/>
</dbReference>
<dbReference type="Pfam" id="PF00520">
    <property type="entry name" value="Ion_trans"/>
    <property type="match status" value="1"/>
</dbReference>
<dbReference type="InterPro" id="IPR027359">
    <property type="entry name" value="Volt_channel_dom_sf"/>
</dbReference>
<evidence type="ECO:0000256" key="1">
    <source>
        <dbReference type="ARBA" id="ARBA00004651"/>
    </source>
</evidence>
<evidence type="ECO:0000256" key="2">
    <source>
        <dbReference type="ARBA" id="ARBA00015897"/>
    </source>
</evidence>
<feature type="domain" description="Ion transport" evidence="15">
    <location>
        <begin position="23"/>
        <end position="149"/>
    </location>
</feature>
<evidence type="ECO:0000256" key="7">
    <source>
        <dbReference type="ARBA" id="ARBA00022989"/>
    </source>
</evidence>
<protein>
    <recommendedName>
        <fullName evidence="2">Voltage-gated hydrogen channel 1</fullName>
    </recommendedName>
    <alternativeName>
        <fullName evidence="12">Hydrogen voltage-gated channel 1</fullName>
    </alternativeName>
</protein>
<evidence type="ECO:0000256" key="14">
    <source>
        <dbReference type="SAM" id="Phobius"/>
    </source>
</evidence>
<feature type="transmembrane region" description="Helical" evidence="14">
    <location>
        <begin position="105"/>
        <end position="127"/>
    </location>
</feature>
<evidence type="ECO:0000256" key="10">
    <source>
        <dbReference type="ARBA" id="ARBA00023136"/>
    </source>
</evidence>
<dbReference type="Proteomes" id="UP000507470">
    <property type="component" value="Unassembled WGS sequence"/>
</dbReference>
<keyword evidence="11" id="KW-0407">Ion channel</keyword>
<evidence type="ECO:0000313" key="16">
    <source>
        <dbReference type="EMBL" id="CAC5426376.1"/>
    </source>
</evidence>
<proteinExistence type="predicted"/>
<dbReference type="OrthoDB" id="427456at2759"/>
<keyword evidence="9" id="KW-0406">Ion transport</keyword>
<name>A0A6J8F3T3_MYTCO</name>
<evidence type="ECO:0000256" key="3">
    <source>
        <dbReference type="ARBA" id="ARBA00022448"/>
    </source>
</evidence>
<evidence type="ECO:0000313" key="17">
    <source>
        <dbReference type="Proteomes" id="UP000507470"/>
    </source>
</evidence>
<evidence type="ECO:0000256" key="11">
    <source>
        <dbReference type="ARBA" id="ARBA00023303"/>
    </source>
</evidence>
<keyword evidence="10 14" id="KW-0472">Membrane</keyword>
<evidence type="ECO:0000256" key="5">
    <source>
        <dbReference type="ARBA" id="ARBA00022692"/>
    </source>
</evidence>
<comment type="subcellular location">
    <subcellularLocation>
        <location evidence="1">Cell membrane</location>
        <topology evidence="1">Multi-pass membrane protein</topology>
    </subcellularLocation>
</comment>
<dbReference type="InterPro" id="IPR005821">
    <property type="entry name" value="Ion_trans_dom"/>
</dbReference>